<accession>A0A9X6U4P2</accession>
<dbReference type="CDD" id="cd00085">
    <property type="entry name" value="HNHc"/>
    <property type="match status" value="1"/>
</dbReference>
<evidence type="ECO:0000313" key="2">
    <source>
        <dbReference type="EMBL" id="PED16342.1"/>
    </source>
</evidence>
<dbReference type="Proteomes" id="UP000220127">
    <property type="component" value="Unassembled WGS sequence"/>
</dbReference>
<dbReference type="EMBL" id="NVMD01000002">
    <property type="protein sequence ID" value="PED16342.1"/>
    <property type="molecule type" value="Genomic_DNA"/>
</dbReference>
<evidence type="ECO:0000313" key="3">
    <source>
        <dbReference type="EMBL" id="PGZ04914.1"/>
    </source>
</evidence>
<organism evidence="2 4">
    <name type="scientific">Bacillus thuringiensis</name>
    <dbReference type="NCBI Taxonomy" id="1428"/>
    <lineage>
        <taxon>Bacteria</taxon>
        <taxon>Bacillati</taxon>
        <taxon>Bacillota</taxon>
        <taxon>Bacilli</taxon>
        <taxon>Bacillales</taxon>
        <taxon>Bacillaceae</taxon>
        <taxon>Bacillus</taxon>
        <taxon>Bacillus cereus group</taxon>
    </lineage>
</organism>
<keyword evidence="2" id="KW-0378">Hydrolase</keyword>
<dbReference type="Proteomes" id="UP000223445">
    <property type="component" value="Unassembled WGS sequence"/>
</dbReference>
<comment type="caution">
    <text evidence="2">The sequence shown here is derived from an EMBL/GenBank/DDBJ whole genome shotgun (WGS) entry which is preliminary data.</text>
</comment>
<reference evidence="4 5" key="1">
    <citation type="submission" date="2017-09" db="EMBL/GenBank/DDBJ databases">
        <title>Large-scale bioinformatics analysis of Bacillus genomes uncovers conserved roles of natural products in bacterial physiology.</title>
        <authorList>
            <consortium name="Agbiome Team Llc"/>
            <person name="Bleich R.M."/>
            <person name="Grubbs K.J."/>
            <person name="Santa Maria K.C."/>
            <person name="Allen S.E."/>
            <person name="Farag S."/>
            <person name="Shank E.A."/>
            <person name="Bowers A."/>
        </authorList>
    </citation>
    <scope>NUCLEOTIDE SEQUENCE [LARGE SCALE GENOMIC DNA]</scope>
    <source>
        <strain evidence="3 5">AFS030179</strain>
        <strain evidence="2 4">AFS094940</strain>
    </source>
</reference>
<gene>
    <name evidence="3" type="ORF">COE48_04860</name>
    <name evidence="2" type="ORF">CON01_00400</name>
</gene>
<evidence type="ECO:0000259" key="1">
    <source>
        <dbReference type="SMART" id="SM00507"/>
    </source>
</evidence>
<feature type="domain" description="HNH nuclease" evidence="1">
    <location>
        <begin position="67"/>
        <end position="117"/>
    </location>
</feature>
<dbReference type="InterPro" id="IPR003615">
    <property type="entry name" value="HNH_nuc"/>
</dbReference>
<evidence type="ECO:0000313" key="5">
    <source>
        <dbReference type="Proteomes" id="UP000223445"/>
    </source>
</evidence>
<dbReference type="AlphaFoldDB" id="A0A9X6U4P2"/>
<keyword evidence="2" id="KW-0255">Endonuclease</keyword>
<dbReference type="EMBL" id="NUPM01000005">
    <property type="protein sequence ID" value="PGZ04914.1"/>
    <property type="molecule type" value="Genomic_DNA"/>
</dbReference>
<sequence length="122" mass="14105">MIRKGIYSIQDVLSKRVSSNRVNNKSRKDFDGDLIKMNSQRYECFDKKGTKCVTCGIEGKFFAKERHKENEVFHFNLYAVDRSGNEVLMTKDHIIAKSKGGANHINNYQTMCTHCNHKKSNK</sequence>
<dbReference type="RefSeq" id="WP_097876932.1">
    <property type="nucleotide sequence ID" value="NZ_JAUORE010000003.1"/>
</dbReference>
<keyword evidence="2" id="KW-0540">Nuclease</keyword>
<dbReference type="Pfam" id="PF14279">
    <property type="entry name" value="HNH_5"/>
    <property type="match status" value="1"/>
</dbReference>
<dbReference type="Gene3D" id="1.10.30.50">
    <property type="match status" value="1"/>
</dbReference>
<name>A0A9X6U4P2_BACTU</name>
<evidence type="ECO:0000313" key="4">
    <source>
        <dbReference type="Proteomes" id="UP000220127"/>
    </source>
</evidence>
<dbReference type="SMART" id="SM00507">
    <property type="entry name" value="HNHc"/>
    <property type="match status" value="1"/>
</dbReference>
<protein>
    <submittedName>
        <fullName evidence="2">HNH endonuclease</fullName>
    </submittedName>
</protein>
<dbReference type="InterPro" id="IPR029471">
    <property type="entry name" value="HNH_5"/>
</dbReference>
<dbReference type="GO" id="GO:0004519">
    <property type="term" value="F:endonuclease activity"/>
    <property type="evidence" value="ECO:0007669"/>
    <property type="project" value="UniProtKB-KW"/>
</dbReference>
<proteinExistence type="predicted"/>